<evidence type="ECO:0000313" key="2">
    <source>
        <dbReference type="EMBL" id="GHP01855.1"/>
    </source>
</evidence>
<accession>A0A830H496</accession>
<organism evidence="2 3">
    <name type="scientific">Pycnococcus provasolii</name>
    <dbReference type="NCBI Taxonomy" id="41880"/>
    <lineage>
        <taxon>Eukaryota</taxon>
        <taxon>Viridiplantae</taxon>
        <taxon>Chlorophyta</taxon>
        <taxon>Pseudoscourfieldiophyceae</taxon>
        <taxon>Pseudoscourfieldiales</taxon>
        <taxon>Pycnococcaceae</taxon>
        <taxon>Pycnococcus</taxon>
    </lineage>
</organism>
<dbReference type="PROSITE" id="PS51257">
    <property type="entry name" value="PROKAR_LIPOPROTEIN"/>
    <property type="match status" value="1"/>
</dbReference>
<comment type="caution">
    <text evidence="2">The sequence shown here is derived from an EMBL/GenBank/DDBJ whole genome shotgun (WGS) entry which is preliminary data.</text>
</comment>
<evidence type="ECO:0000313" key="3">
    <source>
        <dbReference type="Proteomes" id="UP000660262"/>
    </source>
</evidence>
<proteinExistence type="predicted"/>
<feature type="chain" id="PRO_5032714949" evidence="1">
    <location>
        <begin position="30"/>
        <end position="180"/>
    </location>
</feature>
<feature type="signal peptide" evidence="1">
    <location>
        <begin position="1"/>
        <end position="29"/>
    </location>
</feature>
<dbReference type="AlphaFoldDB" id="A0A830H496"/>
<reference evidence="2" key="1">
    <citation type="submission" date="2020-10" db="EMBL/GenBank/DDBJ databases">
        <title>Unveiling of a novel bifunctional photoreceptor, Dualchrome1, isolated from a cosmopolitan green alga.</title>
        <authorList>
            <person name="Suzuki S."/>
            <person name="Kawachi M."/>
        </authorList>
    </citation>
    <scope>NUCLEOTIDE SEQUENCE</scope>
    <source>
        <strain evidence="2">NIES 2893</strain>
    </source>
</reference>
<name>A0A830H496_9CHLO</name>
<keyword evidence="3" id="KW-1185">Reference proteome</keyword>
<keyword evidence="1" id="KW-0732">Signal</keyword>
<protein>
    <submittedName>
        <fullName evidence="2">Uncharacterized protein</fullName>
    </submittedName>
</protein>
<sequence>MAAWIRAAHPILNVLTALQACWLVRLAMACAFVHVVDEGNLSREIEKVIAGDLPIDDAGNAPPCGGMFTTWTTPPRTSTSARSIDGTYKVTWTSHPLGVFSCFKALSTSSNTSFEWGVGGRRRRLSRRVPYFSLEDGTVPAAFNLLNVLSIAAANWAQSCNMPTTSKLQAYMALLTATGA</sequence>
<dbReference type="EMBL" id="BNJQ01000002">
    <property type="protein sequence ID" value="GHP01855.1"/>
    <property type="molecule type" value="Genomic_DNA"/>
</dbReference>
<evidence type="ECO:0000256" key="1">
    <source>
        <dbReference type="SAM" id="SignalP"/>
    </source>
</evidence>
<gene>
    <name evidence="2" type="ORF">PPROV_000061200</name>
</gene>
<dbReference type="Proteomes" id="UP000660262">
    <property type="component" value="Unassembled WGS sequence"/>
</dbReference>